<dbReference type="CDD" id="cd02205">
    <property type="entry name" value="CBS_pair_SF"/>
    <property type="match status" value="1"/>
</dbReference>
<evidence type="ECO:0000259" key="4">
    <source>
        <dbReference type="PROSITE" id="PS51371"/>
    </source>
</evidence>
<dbReference type="SMART" id="SM00116">
    <property type="entry name" value="CBS"/>
    <property type="match status" value="4"/>
</dbReference>
<dbReference type="Proteomes" id="UP000290527">
    <property type="component" value="Unassembled WGS sequence"/>
</dbReference>
<dbReference type="InterPro" id="IPR046342">
    <property type="entry name" value="CBS_dom_sf"/>
</dbReference>
<organism evidence="5 6">
    <name type="scientific">Methanofervidicoccus abyssi</name>
    <dbReference type="NCBI Taxonomy" id="2082189"/>
    <lineage>
        <taxon>Archaea</taxon>
        <taxon>Methanobacteriati</taxon>
        <taxon>Methanobacteriota</taxon>
        <taxon>Methanomada group</taxon>
        <taxon>Methanococci</taxon>
        <taxon>Methanococcales</taxon>
        <taxon>Methanofervidicoccus</taxon>
    </lineage>
</organism>
<keyword evidence="1" id="KW-0677">Repeat</keyword>
<feature type="domain" description="CBS" evidence="4">
    <location>
        <begin position="68"/>
        <end position="127"/>
    </location>
</feature>
<evidence type="ECO:0000256" key="1">
    <source>
        <dbReference type="ARBA" id="ARBA00022737"/>
    </source>
</evidence>
<dbReference type="OrthoDB" id="9280at2157"/>
<feature type="domain" description="CBS" evidence="4">
    <location>
        <begin position="10"/>
        <end position="67"/>
    </location>
</feature>
<dbReference type="RefSeq" id="WP_131006698.1">
    <property type="nucleotide sequence ID" value="NZ_BFAX01000001.1"/>
</dbReference>
<dbReference type="PIRSF" id="PIRSF036983">
    <property type="entry name" value="UCP_2CBS_MJ1404"/>
    <property type="match status" value="1"/>
</dbReference>
<dbReference type="InterPro" id="IPR000644">
    <property type="entry name" value="CBS_dom"/>
</dbReference>
<dbReference type="PROSITE" id="PS51371">
    <property type="entry name" value="CBS"/>
    <property type="match status" value="4"/>
</dbReference>
<evidence type="ECO:0000256" key="2">
    <source>
        <dbReference type="ARBA" id="ARBA00023122"/>
    </source>
</evidence>
<evidence type="ECO:0000256" key="3">
    <source>
        <dbReference type="PROSITE-ProRule" id="PRU00703"/>
    </source>
</evidence>
<comment type="caution">
    <text evidence="5">The sequence shown here is derived from an EMBL/GenBank/DDBJ whole genome shotgun (WGS) entry which is preliminary data.</text>
</comment>
<proteinExistence type="predicted"/>
<gene>
    <name evidence="5" type="ORF">MHHB_P0137</name>
</gene>
<feature type="domain" description="CBS" evidence="4">
    <location>
        <begin position="133"/>
        <end position="190"/>
    </location>
</feature>
<dbReference type="EMBL" id="BFAX01000001">
    <property type="protein sequence ID" value="GBF35912.1"/>
    <property type="molecule type" value="Genomic_DNA"/>
</dbReference>
<dbReference type="SUPFAM" id="SSF54631">
    <property type="entry name" value="CBS-domain pair"/>
    <property type="match status" value="3"/>
</dbReference>
<dbReference type="InterPro" id="IPR014651">
    <property type="entry name" value="UCP036983_2CBS_MJ1404"/>
</dbReference>
<keyword evidence="2 3" id="KW-0129">CBS domain</keyword>
<dbReference type="Pfam" id="PF00571">
    <property type="entry name" value="CBS"/>
    <property type="match status" value="4"/>
</dbReference>
<feature type="domain" description="CBS" evidence="4">
    <location>
        <begin position="211"/>
        <end position="266"/>
    </location>
</feature>
<reference evidence="5 6" key="1">
    <citation type="journal article" date="2019" name="Int. J. Syst. Evol. Microbiol.">
        <title>Methanofervidicoccus abyssi gen. nov., sp. nov., a hydrogenotrophic methanogen, isolated from a hydrothermal vent chimney in the Mid-Cayman Spreading Center, the Caribbean Sea.</title>
        <authorList>
            <person name="Sakai S."/>
            <person name="Takaki Y."/>
            <person name="Miyazaki M."/>
            <person name="Ogawara M."/>
            <person name="Yanagawa K."/>
            <person name="Miyazaki J."/>
            <person name="Takai K."/>
        </authorList>
    </citation>
    <scope>NUCLEOTIDE SEQUENCE [LARGE SCALE GENOMIC DNA]</scope>
    <source>
        <strain evidence="5 6">HHB</strain>
    </source>
</reference>
<evidence type="ECO:0000313" key="6">
    <source>
        <dbReference type="Proteomes" id="UP000290527"/>
    </source>
</evidence>
<dbReference type="AlphaFoldDB" id="A0A401HNX1"/>
<name>A0A401HNX1_9EURY</name>
<dbReference type="PANTHER" id="PTHR43080:SF2">
    <property type="entry name" value="CBS DOMAIN-CONTAINING PROTEIN"/>
    <property type="match status" value="1"/>
</dbReference>
<protein>
    <recommendedName>
        <fullName evidence="4">CBS domain-containing protein</fullName>
    </recommendedName>
</protein>
<dbReference type="InterPro" id="IPR051257">
    <property type="entry name" value="Diverse_CBS-Domain"/>
</dbReference>
<sequence>MLNEPIIEIATKDPVTITPDTPISKAIGIMEKHHFHNLIVLDEEENIYLVTIHDLLLASSINENVETLMFKPHCVNQNTPVIDAVCEIIDSGQRAAPVVDDEGKLVGIVTDYDIMSRVGKSELLKDVKITKIMTRNPITIYENESIGKARSLMRKHNIGRLIVLDKDGNPVGMVTEDDILRKIYKPKRRMTVGEVVGEKIPRMSQPVSIIMNTPLISAEVDSTVPEVARIMEKYDIRGVPIMKRGMLKGIVTRIDIMKYIRELRKERVVEVEIYGEFDESMKELAERILMTEVKKIVKYSGKLHWIKIAVKKEHAKGGDVSYYHVKVYVKTPRKLYVGEGRPKLSTSKRMEMEGEDIVLVTEKQRWDFIEVLKDALDAVLKRIEIDKEKDRPKHVKKHEV</sequence>
<accession>A0A401HNX1</accession>
<keyword evidence="6" id="KW-1185">Reference proteome</keyword>
<dbReference type="Gene3D" id="3.10.580.10">
    <property type="entry name" value="CBS-domain"/>
    <property type="match status" value="2"/>
</dbReference>
<evidence type="ECO:0000313" key="5">
    <source>
        <dbReference type="EMBL" id="GBF35912.1"/>
    </source>
</evidence>
<dbReference type="PANTHER" id="PTHR43080">
    <property type="entry name" value="CBS DOMAIN-CONTAINING PROTEIN CBSX3, MITOCHONDRIAL"/>
    <property type="match status" value="1"/>
</dbReference>